<evidence type="ECO:0000313" key="2">
    <source>
        <dbReference type="EMBL" id="CAB1418626.1"/>
    </source>
</evidence>
<proteinExistence type="predicted"/>
<feature type="compositionally biased region" description="Basic and acidic residues" evidence="1">
    <location>
        <begin position="163"/>
        <end position="176"/>
    </location>
</feature>
<feature type="region of interest" description="Disordered" evidence="1">
    <location>
        <begin position="141"/>
        <end position="176"/>
    </location>
</feature>
<name>A0A9N7TT09_PLEPL</name>
<feature type="compositionally biased region" description="Polar residues" evidence="1">
    <location>
        <begin position="108"/>
        <end position="125"/>
    </location>
</feature>
<comment type="caution">
    <text evidence="2">The sequence shown here is derived from an EMBL/GenBank/DDBJ whole genome shotgun (WGS) entry which is preliminary data.</text>
</comment>
<organism evidence="2 3">
    <name type="scientific">Pleuronectes platessa</name>
    <name type="common">European plaice</name>
    <dbReference type="NCBI Taxonomy" id="8262"/>
    <lineage>
        <taxon>Eukaryota</taxon>
        <taxon>Metazoa</taxon>
        <taxon>Chordata</taxon>
        <taxon>Craniata</taxon>
        <taxon>Vertebrata</taxon>
        <taxon>Euteleostomi</taxon>
        <taxon>Actinopterygii</taxon>
        <taxon>Neopterygii</taxon>
        <taxon>Teleostei</taxon>
        <taxon>Neoteleostei</taxon>
        <taxon>Acanthomorphata</taxon>
        <taxon>Carangaria</taxon>
        <taxon>Pleuronectiformes</taxon>
        <taxon>Pleuronectoidei</taxon>
        <taxon>Pleuronectidae</taxon>
        <taxon>Pleuronectes</taxon>
    </lineage>
</organism>
<gene>
    <name evidence="2" type="ORF">PLEPLA_LOCUS6452</name>
</gene>
<feature type="compositionally biased region" description="Basic and acidic residues" evidence="1">
    <location>
        <begin position="94"/>
        <end position="105"/>
    </location>
</feature>
<sequence>MICCLSLHQQEILPPSLQQLPRPPLSGRDRRRRTMVNQGNDEDLHSTDSSVRSRRLTQSAASETVTFTWPSTPPPVAAGPRHWLNPAQGPVTEEAARERENKEETANVPSGRNTQSTRAYAEKTWSQTVKRQMDVMTALAPEQAEVSSRHVPVNQCGRRAGRRGKESAGRMQRDRW</sequence>
<accession>A0A9N7TT09</accession>
<feature type="compositionally biased region" description="Polar residues" evidence="1">
    <location>
        <begin position="56"/>
        <end position="70"/>
    </location>
</feature>
<dbReference type="EMBL" id="CADEAL010000335">
    <property type="protein sequence ID" value="CAB1418626.1"/>
    <property type="molecule type" value="Genomic_DNA"/>
</dbReference>
<keyword evidence="3" id="KW-1185">Reference proteome</keyword>
<dbReference type="AlphaFoldDB" id="A0A9N7TT09"/>
<reference evidence="2" key="1">
    <citation type="submission" date="2020-03" db="EMBL/GenBank/DDBJ databases">
        <authorList>
            <person name="Weist P."/>
        </authorList>
    </citation>
    <scope>NUCLEOTIDE SEQUENCE</scope>
</reference>
<protein>
    <submittedName>
        <fullName evidence="2">Uncharacterized protein</fullName>
    </submittedName>
</protein>
<dbReference type="Proteomes" id="UP001153269">
    <property type="component" value="Unassembled WGS sequence"/>
</dbReference>
<evidence type="ECO:0000313" key="3">
    <source>
        <dbReference type="Proteomes" id="UP001153269"/>
    </source>
</evidence>
<evidence type="ECO:0000256" key="1">
    <source>
        <dbReference type="SAM" id="MobiDB-lite"/>
    </source>
</evidence>
<feature type="region of interest" description="Disordered" evidence="1">
    <location>
        <begin position="35"/>
        <end position="125"/>
    </location>
</feature>